<dbReference type="KEGG" id="gps:C427_0661"/>
<dbReference type="Proteomes" id="UP000011864">
    <property type="component" value="Chromosome"/>
</dbReference>
<name>K7A2R1_9ALTE</name>
<keyword evidence="2" id="KW-1185">Reference proteome</keyword>
<dbReference type="HOGENOM" id="CLU_3255303_0_0_6"/>
<dbReference type="EMBL" id="CP003837">
    <property type="protein sequence ID" value="AGH42771.1"/>
    <property type="molecule type" value="Genomic_DNA"/>
</dbReference>
<organism evidence="1 2">
    <name type="scientific">Paraglaciecola psychrophila 170</name>
    <dbReference type="NCBI Taxonomy" id="1129794"/>
    <lineage>
        <taxon>Bacteria</taxon>
        <taxon>Pseudomonadati</taxon>
        <taxon>Pseudomonadota</taxon>
        <taxon>Gammaproteobacteria</taxon>
        <taxon>Alteromonadales</taxon>
        <taxon>Alteromonadaceae</taxon>
        <taxon>Paraglaciecola</taxon>
    </lineage>
</organism>
<dbReference type="AlphaFoldDB" id="K7A2R1"/>
<reference evidence="1 2" key="1">
    <citation type="journal article" date="2013" name="Genome Announc.">
        <title>Complete Genome Sequence of Glaciecola psychrophila Strain 170T.</title>
        <authorList>
            <person name="Yin J."/>
            <person name="Chen J."/>
            <person name="Liu G."/>
            <person name="Yu Y."/>
            <person name="Song L."/>
            <person name="Wang X."/>
            <person name="Qu X."/>
        </authorList>
    </citation>
    <scope>NUCLEOTIDE SEQUENCE [LARGE SCALE GENOMIC DNA]</scope>
    <source>
        <strain evidence="1 2">170</strain>
    </source>
</reference>
<protein>
    <submittedName>
        <fullName evidence="1">Uncharacterized protein</fullName>
    </submittedName>
</protein>
<evidence type="ECO:0000313" key="1">
    <source>
        <dbReference type="EMBL" id="AGH42771.1"/>
    </source>
</evidence>
<dbReference type="PATRIC" id="fig|1129794.4.peg.655"/>
<gene>
    <name evidence="1" type="ORF">C427_0661</name>
</gene>
<accession>K7A2R1</accession>
<proteinExistence type="predicted"/>
<dbReference type="STRING" id="1129794.C427_0661"/>
<sequence length="42" mass="5221">MIYLINYFQRYMQHNYNLSKTDFFKWVSTILAEKVLMSLKEI</sequence>
<evidence type="ECO:0000313" key="2">
    <source>
        <dbReference type="Proteomes" id="UP000011864"/>
    </source>
</evidence>